<proteinExistence type="predicted"/>
<evidence type="ECO:0000313" key="3">
    <source>
        <dbReference type="EMBL" id="KAK7532123.1"/>
    </source>
</evidence>
<reference evidence="3 4" key="1">
    <citation type="submission" date="2024-04" db="EMBL/GenBank/DDBJ databases">
        <title>Phyllosticta paracitricarpa is synonymous to the EU quarantine fungus P. citricarpa based on phylogenomic analyses.</title>
        <authorList>
            <consortium name="Lawrence Berkeley National Laboratory"/>
            <person name="Van ingen-buijs V.A."/>
            <person name="Van westerhoven A.C."/>
            <person name="Haridas S."/>
            <person name="Skiadas P."/>
            <person name="Martin F."/>
            <person name="Groenewald J.Z."/>
            <person name="Crous P.W."/>
            <person name="Seidl M.F."/>
        </authorList>
    </citation>
    <scope>NUCLEOTIDE SEQUENCE [LARGE SCALE GENOMIC DNA]</scope>
    <source>
        <strain evidence="3 4">CPC 17464</strain>
    </source>
</reference>
<feature type="signal peptide" evidence="2">
    <location>
        <begin position="1"/>
        <end position="17"/>
    </location>
</feature>
<feature type="region of interest" description="Disordered" evidence="1">
    <location>
        <begin position="21"/>
        <end position="141"/>
    </location>
</feature>
<dbReference type="RefSeq" id="XP_066651791.1">
    <property type="nucleotide sequence ID" value="XM_066801348.1"/>
</dbReference>
<evidence type="ECO:0000313" key="4">
    <source>
        <dbReference type="Proteomes" id="UP001360953"/>
    </source>
</evidence>
<evidence type="ECO:0008006" key="5">
    <source>
        <dbReference type="Google" id="ProtNLM"/>
    </source>
</evidence>
<feature type="compositionally biased region" description="Polar residues" evidence="1">
    <location>
        <begin position="59"/>
        <end position="78"/>
    </location>
</feature>
<evidence type="ECO:0000256" key="2">
    <source>
        <dbReference type="SAM" id="SignalP"/>
    </source>
</evidence>
<gene>
    <name evidence="3" type="ORF">J3D65DRAFT_635839</name>
</gene>
<dbReference type="EMBL" id="JBBPEH010000011">
    <property type="protein sequence ID" value="KAK7532123.1"/>
    <property type="molecule type" value="Genomic_DNA"/>
</dbReference>
<evidence type="ECO:0000256" key="1">
    <source>
        <dbReference type="SAM" id="MobiDB-lite"/>
    </source>
</evidence>
<feature type="compositionally biased region" description="Pro residues" evidence="1">
    <location>
        <begin position="112"/>
        <end position="122"/>
    </location>
</feature>
<accession>A0ABR1LA61</accession>
<name>A0ABR1LA61_9PEZI</name>
<keyword evidence="4" id="KW-1185">Reference proteome</keyword>
<comment type="caution">
    <text evidence="3">The sequence shown here is derived from an EMBL/GenBank/DDBJ whole genome shotgun (WGS) entry which is preliminary data.</text>
</comment>
<sequence>MGWAWLGSLYLSTLTWSAQLSPSPRWTESKPPQSKVHWYRTSPCNGCDVESSRNEPRSFRTNRISSIASRPSSQPNNSHESHPITIRTRDPRCRPRPTRQPASPPTRGQPIPAQPTPAPSFKPRPSVSKRIARQTPADGCPCLASRNDDIRHHTIGGACFPTPSAAGACCFAASMHGRLSRLLFMLPRWAQPMHTASSATDMTLTTTIPMLPWLPRALFFSPIIGRPAPPS</sequence>
<organism evidence="3 4">
    <name type="scientific">Phyllosticta citribraziliensis</name>
    <dbReference type="NCBI Taxonomy" id="989973"/>
    <lineage>
        <taxon>Eukaryota</taxon>
        <taxon>Fungi</taxon>
        <taxon>Dikarya</taxon>
        <taxon>Ascomycota</taxon>
        <taxon>Pezizomycotina</taxon>
        <taxon>Dothideomycetes</taxon>
        <taxon>Dothideomycetes incertae sedis</taxon>
        <taxon>Botryosphaeriales</taxon>
        <taxon>Phyllostictaceae</taxon>
        <taxon>Phyllosticta</taxon>
    </lineage>
</organism>
<keyword evidence="2" id="KW-0732">Signal</keyword>
<dbReference type="Proteomes" id="UP001360953">
    <property type="component" value="Unassembled WGS sequence"/>
</dbReference>
<feature type="chain" id="PRO_5045987195" description="Secreted protein" evidence="2">
    <location>
        <begin position="18"/>
        <end position="231"/>
    </location>
</feature>
<feature type="compositionally biased region" description="Polar residues" evidence="1">
    <location>
        <begin position="21"/>
        <end position="32"/>
    </location>
</feature>
<dbReference type="GeneID" id="92034254"/>
<feature type="compositionally biased region" description="Basic and acidic residues" evidence="1">
    <location>
        <begin position="79"/>
        <end position="93"/>
    </location>
</feature>
<protein>
    <recommendedName>
        <fullName evidence="5">Secreted protein</fullName>
    </recommendedName>
</protein>